<keyword evidence="2" id="KW-0255">Endonuclease</keyword>
<keyword evidence="3" id="KW-1185">Reference proteome</keyword>
<name>A0ABW6CQB8_9CAUL</name>
<dbReference type="InterPro" id="IPR002711">
    <property type="entry name" value="HNH"/>
</dbReference>
<sequence>MAVTHGHGNPNWNRDETILALEAYFALAGKSPSAKDPQIMALSQTLRALPYHGEAARKPTFRNPDGAAFKVQNLRSRETGKGLGNVSRMDREIWDELGANPAEVTRLATLIRAGIVANLETASRQVDEAEDFEFYEGRLLTQSHIRRERSAGLRKALLKKRQGDALHCDVCGEAHAGLSPELRAAAFEAHHIVPIATAGEGPTKLSDVALLCATCHRLLHRLIALKREWVGLAEAKAVILGSATPLS</sequence>
<dbReference type="SMART" id="SM00507">
    <property type="entry name" value="HNHc"/>
    <property type="match status" value="1"/>
</dbReference>
<evidence type="ECO:0000313" key="3">
    <source>
        <dbReference type="Proteomes" id="UP001598130"/>
    </source>
</evidence>
<feature type="domain" description="HNH nuclease" evidence="1">
    <location>
        <begin position="152"/>
        <end position="217"/>
    </location>
</feature>
<reference evidence="2 3" key="1">
    <citation type="submission" date="2022-09" db="EMBL/GenBank/DDBJ databases">
        <title>New species of Phenylobacterium.</title>
        <authorList>
            <person name="Mieszkin S."/>
        </authorList>
    </citation>
    <scope>NUCLEOTIDE SEQUENCE [LARGE SCALE GENOMIC DNA]</scope>
    <source>
        <strain evidence="2 3">HK31-G</strain>
    </source>
</reference>
<keyword evidence="2" id="KW-0540">Nuclease</keyword>
<gene>
    <name evidence="2" type="ORF">OCL97_08615</name>
</gene>
<dbReference type="EMBL" id="JAOTJD010000013">
    <property type="protein sequence ID" value="MFD3264020.1"/>
    <property type="molecule type" value="Genomic_DNA"/>
</dbReference>
<protein>
    <submittedName>
        <fullName evidence="2">HNH endonuclease</fullName>
    </submittedName>
</protein>
<proteinExistence type="predicted"/>
<dbReference type="RefSeq" id="WP_377369379.1">
    <property type="nucleotide sequence ID" value="NZ_JAOTJD010000013.1"/>
</dbReference>
<accession>A0ABW6CQB8</accession>
<dbReference type="Pfam" id="PF01844">
    <property type="entry name" value="HNH"/>
    <property type="match status" value="1"/>
</dbReference>
<dbReference type="Gene3D" id="1.10.30.50">
    <property type="match status" value="1"/>
</dbReference>
<dbReference type="Proteomes" id="UP001598130">
    <property type="component" value="Unassembled WGS sequence"/>
</dbReference>
<comment type="caution">
    <text evidence="2">The sequence shown here is derived from an EMBL/GenBank/DDBJ whole genome shotgun (WGS) entry which is preliminary data.</text>
</comment>
<evidence type="ECO:0000259" key="1">
    <source>
        <dbReference type="SMART" id="SM00507"/>
    </source>
</evidence>
<organism evidence="2 3">
    <name type="scientific">Phenylobacterium ferrooxidans</name>
    <dbReference type="NCBI Taxonomy" id="2982689"/>
    <lineage>
        <taxon>Bacteria</taxon>
        <taxon>Pseudomonadati</taxon>
        <taxon>Pseudomonadota</taxon>
        <taxon>Alphaproteobacteria</taxon>
        <taxon>Caulobacterales</taxon>
        <taxon>Caulobacteraceae</taxon>
        <taxon>Phenylobacterium</taxon>
    </lineage>
</organism>
<dbReference type="CDD" id="cd00085">
    <property type="entry name" value="HNHc"/>
    <property type="match status" value="1"/>
</dbReference>
<dbReference type="GO" id="GO:0004519">
    <property type="term" value="F:endonuclease activity"/>
    <property type="evidence" value="ECO:0007669"/>
    <property type="project" value="UniProtKB-KW"/>
</dbReference>
<dbReference type="InterPro" id="IPR003615">
    <property type="entry name" value="HNH_nuc"/>
</dbReference>
<keyword evidence="2" id="KW-0378">Hydrolase</keyword>
<evidence type="ECO:0000313" key="2">
    <source>
        <dbReference type="EMBL" id="MFD3264020.1"/>
    </source>
</evidence>